<feature type="transmembrane region" description="Helical" evidence="10">
    <location>
        <begin position="64"/>
        <end position="83"/>
    </location>
</feature>
<evidence type="ECO:0000313" key="11">
    <source>
        <dbReference type="EMBL" id="KAK9876736.1"/>
    </source>
</evidence>
<evidence type="ECO:0000256" key="9">
    <source>
        <dbReference type="ARBA" id="ARBA00023160"/>
    </source>
</evidence>
<comment type="catalytic activity">
    <reaction evidence="10">
        <text>a very-long-chain acyl-CoA + malonyl-CoA + H(+) = a very-long-chain 3-oxoacyl-CoA + CO2 + CoA</text>
        <dbReference type="Rhea" id="RHEA:32727"/>
        <dbReference type="ChEBI" id="CHEBI:15378"/>
        <dbReference type="ChEBI" id="CHEBI:16526"/>
        <dbReference type="ChEBI" id="CHEBI:57287"/>
        <dbReference type="ChEBI" id="CHEBI:57384"/>
        <dbReference type="ChEBI" id="CHEBI:90725"/>
        <dbReference type="ChEBI" id="CHEBI:90736"/>
        <dbReference type="EC" id="2.3.1.199"/>
    </reaction>
</comment>
<dbReference type="AlphaFoldDB" id="A0AAW1U9Z5"/>
<evidence type="ECO:0000256" key="1">
    <source>
        <dbReference type="ARBA" id="ARBA00004141"/>
    </source>
</evidence>
<organism evidence="11 12">
    <name type="scientific">Henosepilachna vigintioctopunctata</name>
    <dbReference type="NCBI Taxonomy" id="420089"/>
    <lineage>
        <taxon>Eukaryota</taxon>
        <taxon>Metazoa</taxon>
        <taxon>Ecdysozoa</taxon>
        <taxon>Arthropoda</taxon>
        <taxon>Hexapoda</taxon>
        <taxon>Insecta</taxon>
        <taxon>Pterygota</taxon>
        <taxon>Neoptera</taxon>
        <taxon>Endopterygota</taxon>
        <taxon>Coleoptera</taxon>
        <taxon>Polyphaga</taxon>
        <taxon>Cucujiformia</taxon>
        <taxon>Coccinelloidea</taxon>
        <taxon>Coccinellidae</taxon>
        <taxon>Epilachninae</taxon>
        <taxon>Epilachnini</taxon>
        <taxon>Henosepilachna</taxon>
    </lineage>
</organism>
<keyword evidence="9 10" id="KW-0275">Fatty acid biosynthesis</keyword>
<dbReference type="GO" id="GO:0034625">
    <property type="term" value="P:fatty acid elongation, monounsaturated fatty acid"/>
    <property type="evidence" value="ECO:0007669"/>
    <property type="project" value="TreeGrafter"/>
</dbReference>
<evidence type="ECO:0000256" key="2">
    <source>
        <dbReference type="ARBA" id="ARBA00022516"/>
    </source>
</evidence>
<dbReference type="GO" id="GO:0005789">
    <property type="term" value="C:endoplasmic reticulum membrane"/>
    <property type="evidence" value="ECO:0007669"/>
    <property type="project" value="TreeGrafter"/>
</dbReference>
<evidence type="ECO:0000256" key="6">
    <source>
        <dbReference type="ARBA" id="ARBA00022989"/>
    </source>
</evidence>
<keyword evidence="12" id="KW-1185">Reference proteome</keyword>
<evidence type="ECO:0000256" key="3">
    <source>
        <dbReference type="ARBA" id="ARBA00022679"/>
    </source>
</evidence>
<dbReference type="GO" id="GO:0019367">
    <property type="term" value="P:fatty acid elongation, saturated fatty acid"/>
    <property type="evidence" value="ECO:0007669"/>
    <property type="project" value="TreeGrafter"/>
</dbReference>
<dbReference type="InterPro" id="IPR002076">
    <property type="entry name" value="ELO_fam"/>
</dbReference>
<dbReference type="PANTHER" id="PTHR11157">
    <property type="entry name" value="FATTY ACID ACYL TRANSFERASE-RELATED"/>
    <property type="match status" value="1"/>
</dbReference>
<name>A0AAW1U9Z5_9CUCU</name>
<dbReference type="GO" id="GO:0042761">
    <property type="term" value="P:very long-chain fatty acid biosynthetic process"/>
    <property type="evidence" value="ECO:0007669"/>
    <property type="project" value="TreeGrafter"/>
</dbReference>
<dbReference type="GO" id="GO:0009922">
    <property type="term" value="F:fatty acid elongase activity"/>
    <property type="evidence" value="ECO:0007669"/>
    <property type="project" value="UniProtKB-EC"/>
</dbReference>
<dbReference type="EMBL" id="JARQZJ010000038">
    <property type="protein sequence ID" value="KAK9876736.1"/>
    <property type="molecule type" value="Genomic_DNA"/>
</dbReference>
<keyword evidence="7 10" id="KW-0443">Lipid metabolism</keyword>
<feature type="transmembrane region" description="Helical" evidence="10">
    <location>
        <begin position="166"/>
        <end position="185"/>
    </location>
</feature>
<accession>A0AAW1U9Z5</accession>
<comment type="subcellular location">
    <subcellularLocation>
        <location evidence="1">Membrane</location>
        <topology evidence="1">Multi-pass membrane protein</topology>
    </subcellularLocation>
</comment>
<comment type="similarity">
    <text evidence="10">Belongs to the ELO family.</text>
</comment>
<dbReference type="EC" id="2.3.1.199" evidence="10"/>
<evidence type="ECO:0000256" key="5">
    <source>
        <dbReference type="ARBA" id="ARBA00022832"/>
    </source>
</evidence>
<reference evidence="11 12" key="1">
    <citation type="submission" date="2023-03" db="EMBL/GenBank/DDBJ databases">
        <title>Genome insight into feeding habits of ladybird beetles.</title>
        <authorList>
            <person name="Li H.-S."/>
            <person name="Huang Y.-H."/>
            <person name="Pang H."/>
        </authorList>
    </citation>
    <scope>NUCLEOTIDE SEQUENCE [LARGE SCALE GENOMIC DNA]</scope>
    <source>
        <strain evidence="11">SYSU_2023b</strain>
        <tissue evidence="11">Whole body</tissue>
    </source>
</reference>
<keyword evidence="8 10" id="KW-0472">Membrane</keyword>
<dbReference type="GO" id="GO:0030148">
    <property type="term" value="P:sphingolipid biosynthetic process"/>
    <property type="evidence" value="ECO:0007669"/>
    <property type="project" value="TreeGrafter"/>
</dbReference>
<evidence type="ECO:0000256" key="10">
    <source>
        <dbReference type="RuleBase" id="RU361115"/>
    </source>
</evidence>
<feature type="transmembrane region" description="Helical" evidence="10">
    <location>
        <begin position="143"/>
        <end position="160"/>
    </location>
</feature>
<keyword evidence="4 10" id="KW-0812">Transmembrane</keyword>
<keyword evidence="3 10" id="KW-0808">Transferase</keyword>
<gene>
    <name evidence="11" type="ORF">WA026_014974</name>
</gene>
<evidence type="ECO:0000256" key="7">
    <source>
        <dbReference type="ARBA" id="ARBA00023098"/>
    </source>
</evidence>
<comment type="caution">
    <text evidence="11">The sequence shown here is derived from an EMBL/GenBank/DDBJ whole genome shotgun (WGS) entry which is preliminary data.</text>
</comment>
<keyword evidence="2 10" id="KW-0444">Lipid biosynthesis</keyword>
<keyword evidence="6 10" id="KW-1133">Transmembrane helix</keyword>
<evidence type="ECO:0000256" key="4">
    <source>
        <dbReference type="ARBA" id="ARBA00022692"/>
    </source>
</evidence>
<protein>
    <recommendedName>
        <fullName evidence="10">Elongation of very long chain fatty acids protein</fullName>
        <ecNumber evidence="10">2.3.1.199</ecNumber>
    </recommendedName>
    <alternativeName>
        <fullName evidence="10">Very-long-chain 3-oxoacyl-CoA synthase</fullName>
    </alternativeName>
</protein>
<evidence type="ECO:0000256" key="8">
    <source>
        <dbReference type="ARBA" id="ARBA00023136"/>
    </source>
</evidence>
<feature type="transmembrane region" description="Helical" evidence="10">
    <location>
        <begin position="197"/>
        <end position="221"/>
    </location>
</feature>
<dbReference type="GO" id="GO:0034626">
    <property type="term" value="P:fatty acid elongation, polyunsaturated fatty acid"/>
    <property type="evidence" value="ECO:0007669"/>
    <property type="project" value="TreeGrafter"/>
</dbReference>
<dbReference type="Proteomes" id="UP001431783">
    <property type="component" value="Unassembled WGS sequence"/>
</dbReference>
<dbReference type="Pfam" id="PF01151">
    <property type="entry name" value="ELO"/>
    <property type="match status" value="1"/>
</dbReference>
<sequence length="265" mass="32059">MVSNMFLDLDKIINENADPRVNQYYIMTSVWKPIILTVMYLVFVHLIGPWYMKNRPPYNLKKTIMFFDFFQVVFNLHIFYSIIICFLRRKPGLCLEVDYSNSEIGLEEMRLSHFYFLLKLLDILDTIFFVLKKSFRQMTFLHIYHHAMMILLTWFSVKYVPGGQTGVFALLNTFVHFFMYLYYFLTAYNPATKHWMFLKRSVTIVQLFQFIVCFLVYGYTLIGDCNFNKTLCVLYFTQSVFFIYLFSKFFYKNYMVPEKMQKRTD</sequence>
<feature type="transmembrane region" description="Helical" evidence="10">
    <location>
        <begin position="233"/>
        <end position="251"/>
    </location>
</feature>
<proteinExistence type="inferred from homology"/>
<keyword evidence="5 10" id="KW-0276">Fatty acid metabolism</keyword>
<dbReference type="PANTHER" id="PTHR11157:SF21">
    <property type="entry name" value="ELONGATION OF VERY LONG CHAIN FATTY ACIDS PROTEIN"/>
    <property type="match status" value="1"/>
</dbReference>
<evidence type="ECO:0000313" key="12">
    <source>
        <dbReference type="Proteomes" id="UP001431783"/>
    </source>
</evidence>
<feature type="transmembrane region" description="Helical" evidence="10">
    <location>
        <begin position="30"/>
        <end position="52"/>
    </location>
</feature>